<organism evidence="1 2">
    <name type="scientific">Microthlaspi erraticum</name>
    <dbReference type="NCBI Taxonomy" id="1685480"/>
    <lineage>
        <taxon>Eukaryota</taxon>
        <taxon>Viridiplantae</taxon>
        <taxon>Streptophyta</taxon>
        <taxon>Embryophyta</taxon>
        <taxon>Tracheophyta</taxon>
        <taxon>Spermatophyta</taxon>
        <taxon>Magnoliopsida</taxon>
        <taxon>eudicotyledons</taxon>
        <taxon>Gunneridae</taxon>
        <taxon>Pentapetalae</taxon>
        <taxon>rosids</taxon>
        <taxon>malvids</taxon>
        <taxon>Brassicales</taxon>
        <taxon>Brassicaceae</taxon>
        <taxon>Coluteocarpeae</taxon>
        <taxon>Microthlaspi</taxon>
    </lineage>
</organism>
<dbReference type="Proteomes" id="UP000467841">
    <property type="component" value="Unassembled WGS sequence"/>
</dbReference>
<evidence type="ECO:0000313" key="2">
    <source>
        <dbReference type="Proteomes" id="UP000467841"/>
    </source>
</evidence>
<dbReference type="EMBL" id="CACVBM020001274">
    <property type="protein sequence ID" value="CAA7042961.1"/>
    <property type="molecule type" value="Genomic_DNA"/>
</dbReference>
<reference evidence="1" key="1">
    <citation type="submission" date="2020-01" db="EMBL/GenBank/DDBJ databases">
        <authorList>
            <person name="Mishra B."/>
        </authorList>
    </citation>
    <scope>NUCLEOTIDE SEQUENCE [LARGE SCALE GENOMIC DNA]</scope>
</reference>
<dbReference type="Gene3D" id="2.40.70.10">
    <property type="entry name" value="Acid Proteases"/>
    <property type="match status" value="1"/>
</dbReference>
<dbReference type="PANTHER" id="PTHR33240">
    <property type="entry name" value="OS08G0508500 PROTEIN"/>
    <property type="match status" value="1"/>
</dbReference>
<dbReference type="AlphaFoldDB" id="A0A6D2JRY9"/>
<evidence type="ECO:0000313" key="1">
    <source>
        <dbReference type="EMBL" id="CAA7042961.1"/>
    </source>
</evidence>
<dbReference type="OrthoDB" id="1031194at2759"/>
<dbReference type="InterPro" id="IPR021109">
    <property type="entry name" value="Peptidase_aspartic_dom_sf"/>
</dbReference>
<protein>
    <recommendedName>
        <fullName evidence="3">Aspartic peptidase DDI1-type domain-containing protein</fullName>
    </recommendedName>
</protein>
<dbReference type="PANTHER" id="PTHR33240:SF8">
    <property type="entry name" value="OS03G0439900 PROTEIN"/>
    <property type="match status" value="1"/>
</dbReference>
<dbReference type="SUPFAM" id="SSF50630">
    <property type="entry name" value="Acid proteases"/>
    <property type="match status" value="1"/>
</dbReference>
<name>A0A6D2JRY9_9BRAS</name>
<dbReference type="CDD" id="cd00303">
    <property type="entry name" value="retropepsin_like"/>
    <property type="match status" value="1"/>
</dbReference>
<proteinExistence type="predicted"/>
<evidence type="ECO:0008006" key="3">
    <source>
        <dbReference type="Google" id="ProtNLM"/>
    </source>
</evidence>
<keyword evidence="2" id="KW-1185">Reference proteome</keyword>
<sequence length="198" mass="22019">MDVARVLIDTGSTVNVIYKDTLRRMAIDLNDVVPIPKPLTGFAGDMTMTIRTIKLPVAAAGVMKVVDFSVADAPEIYNIIMGTLWINSMRAVPSTYHLCITEDRRTDEPSCDTVIQVCIDEAHPERCVEIGAQLEEPLKEELIVLLKENVNTFAWAAEDMPGIDINITCHELNVNPTFKPVKQKRRKLGAERAKAVND</sequence>
<comment type="caution">
    <text evidence="1">The sequence shown here is derived from an EMBL/GenBank/DDBJ whole genome shotgun (WGS) entry which is preliminary data.</text>
</comment>
<gene>
    <name evidence="1" type="ORF">MERR_LOCUS30196</name>
</gene>
<accession>A0A6D2JRY9</accession>